<evidence type="ECO:0000313" key="2">
    <source>
        <dbReference type="Proteomes" id="UP001596472"/>
    </source>
</evidence>
<dbReference type="RefSeq" id="WP_379715886.1">
    <property type="nucleotide sequence ID" value="NZ_JBHTBS010000015.1"/>
</dbReference>
<keyword evidence="2" id="KW-1185">Reference proteome</keyword>
<reference evidence="2" key="1">
    <citation type="journal article" date="2019" name="Int. J. Syst. Evol. Microbiol.">
        <title>The Global Catalogue of Microorganisms (GCM) 10K type strain sequencing project: providing services to taxonomists for standard genome sequencing and annotation.</title>
        <authorList>
            <consortium name="The Broad Institute Genomics Platform"/>
            <consortium name="The Broad Institute Genome Sequencing Center for Infectious Disease"/>
            <person name="Wu L."/>
            <person name="Ma J."/>
        </authorList>
    </citation>
    <scope>NUCLEOTIDE SEQUENCE [LARGE SCALE GENOMIC DNA]</scope>
    <source>
        <strain evidence="2">CGMCC 4.1467</strain>
    </source>
</reference>
<evidence type="ECO:0000313" key="1">
    <source>
        <dbReference type="EMBL" id="MFC7339311.1"/>
    </source>
</evidence>
<dbReference type="SUPFAM" id="SSF81301">
    <property type="entry name" value="Nucleotidyltransferase"/>
    <property type="match status" value="1"/>
</dbReference>
<protein>
    <submittedName>
        <fullName evidence="1">Uncharacterized protein</fullName>
    </submittedName>
</protein>
<accession>A0ABW2LCU5</accession>
<gene>
    <name evidence="1" type="ORF">ACFQY0_19115</name>
</gene>
<name>A0ABW2LCU5_9BACT</name>
<comment type="caution">
    <text evidence="1">The sequence shown here is derived from an EMBL/GenBank/DDBJ whole genome shotgun (WGS) entry which is preliminary data.</text>
</comment>
<sequence>MITDGKKIIRMGFESMRLELFTSIPGIEFSGCYDRRDLVEIGSMMIPFICLADLKINKLASGRPKDLQDLEELL</sequence>
<dbReference type="Proteomes" id="UP001596472">
    <property type="component" value="Unassembled WGS sequence"/>
</dbReference>
<proteinExistence type="predicted"/>
<dbReference type="EMBL" id="JBHTBS010000015">
    <property type="protein sequence ID" value="MFC7339311.1"/>
    <property type="molecule type" value="Genomic_DNA"/>
</dbReference>
<dbReference type="InterPro" id="IPR043519">
    <property type="entry name" value="NT_sf"/>
</dbReference>
<organism evidence="1 2">
    <name type="scientific">Haloferula chungangensis</name>
    <dbReference type="NCBI Taxonomy" id="1048331"/>
    <lineage>
        <taxon>Bacteria</taxon>
        <taxon>Pseudomonadati</taxon>
        <taxon>Verrucomicrobiota</taxon>
        <taxon>Verrucomicrobiia</taxon>
        <taxon>Verrucomicrobiales</taxon>
        <taxon>Verrucomicrobiaceae</taxon>
        <taxon>Haloferula</taxon>
    </lineage>
</organism>